<name>A0A5N3WW70_MUNMU</name>
<evidence type="ECO:0000256" key="7">
    <source>
        <dbReference type="ARBA" id="ARBA00023274"/>
    </source>
</evidence>
<keyword evidence="12" id="KW-1185">Reference proteome</keyword>
<accession>A0A5N3WW70</accession>
<evidence type="ECO:0000256" key="9">
    <source>
        <dbReference type="ARBA" id="ARBA00035354"/>
    </source>
</evidence>
<proteinExistence type="inferred from homology"/>
<evidence type="ECO:0000256" key="4">
    <source>
        <dbReference type="ARBA" id="ARBA00022843"/>
    </source>
</evidence>
<comment type="function">
    <text evidence="8">Component of the large ribosomal subunit. The ribosome is a large ribonucleoprotein complex responsible for the synthesis of proteins in the cell.</text>
</comment>
<dbReference type="InterPro" id="IPR044892">
    <property type="entry name" value="Ribosomal_L3_dom_3_arc_sf"/>
</dbReference>
<evidence type="ECO:0000256" key="2">
    <source>
        <dbReference type="ARBA" id="ARBA00022481"/>
    </source>
</evidence>
<dbReference type="Gene3D" id="4.10.960.10">
    <property type="entry name" value="Ribosomal protein L3, domain 3"/>
    <property type="match status" value="1"/>
</dbReference>
<dbReference type="PANTHER" id="PTHR11363:SF4">
    <property type="entry name" value="LARGE RIBOSOMAL SUBUNIT PROTEIN UL3"/>
    <property type="match status" value="1"/>
</dbReference>
<organism evidence="11 12">
    <name type="scientific">Muntiacus muntjak</name>
    <name type="common">Barking deer</name>
    <name type="synonym">Indian muntjac</name>
    <dbReference type="NCBI Taxonomy" id="9888"/>
    <lineage>
        <taxon>Eukaryota</taxon>
        <taxon>Metazoa</taxon>
        <taxon>Chordata</taxon>
        <taxon>Craniata</taxon>
        <taxon>Vertebrata</taxon>
        <taxon>Euteleostomi</taxon>
        <taxon>Mammalia</taxon>
        <taxon>Eutheria</taxon>
        <taxon>Laurasiatheria</taxon>
        <taxon>Artiodactyla</taxon>
        <taxon>Ruminantia</taxon>
        <taxon>Pecora</taxon>
        <taxon>Cervidae</taxon>
        <taxon>Muntiacinae</taxon>
        <taxon>Muntiacus</taxon>
    </lineage>
</organism>
<dbReference type="EMBL" id="VCEA01000001">
    <property type="protein sequence ID" value="KAB0365891.1"/>
    <property type="molecule type" value="Genomic_DNA"/>
</dbReference>
<dbReference type="GO" id="GO:0003735">
    <property type="term" value="F:structural constituent of ribosome"/>
    <property type="evidence" value="ECO:0007669"/>
    <property type="project" value="InterPro"/>
</dbReference>
<evidence type="ECO:0000256" key="1">
    <source>
        <dbReference type="ARBA" id="ARBA00006540"/>
    </source>
</evidence>
<evidence type="ECO:0000256" key="5">
    <source>
        <dbReference type="ARBA" id="ARBA00022980"/>
    </source>
</evidence>
<keyword evidence="2" id="KW-0488">Methylation</keyword>
<evidence type="ECO:0000256" key="8">
    <source>
        <dbReference type="ARBA" id="ARBA00034092"/>
    </source>
</evidence>
<evidence type="ECO:0000256" key="6">
    <source>
        <dbReference type="ARBA" id="ARBA00022990"/>
    </source>
</evidence>
<keyword evidence="4" id="KW-0832">Ubl conjugation</keyword>
<dbReference type="InterPro" id="IPR045077">
    <property type="entry name" value="L3_arc_euk"/>
</dbReference>
<dbReference type="Proteomes" id="UP000326458">
    <property type="component" value="Unassembled WGS sequence"/>
</dbReference>
<dbReference type="Gene3D" id="2.40.30.10">
    <property type="entry name" value="Translation factors"/>
    <property type="match status" value="1"/>
</dbReference>
<sequence length="306" mass="35764">SQGFLPWNCSSWHHRKVKSFPKDDSCKFVNLTASLNYKAGRTHIVRQIDMPESRVSKEEVVEARTIVEMLPIVAVSIVDYMETPRGLWTIGNIFVEHISNKVKRPFCRNWHKPKTFTKYNMKKYCQVIHIIAHTQMCLLPLCQKAYLRDTHVNRGTMLQEVTSCWHANKLPCKTHQRLHRVAFFELYYPAWKGYHHHTKINKIYKINQGYFIKEGKLINNNACTDYDLSDKNINPLGDFVRYGDLTNDFVMLKDCIIGTKKQVLLCKSLLMQTKWWFGLHSFQAVEGKKALMGPLKKDRIIEEEGA</sequence>
<keyword evidence="5" id="KW-0689">Ribosomal protein</keyword>
<evidence type="ECO:0000256" key="3">
    <source>
        <dbReference type="ARBA" id="ARBA00022499"/>
    </source>
</evidence>
<dbReference type="AlphaFoldDB" id="A0A5N3WW70"/>
<keyword evidence="7" id="KW-0687">Ribonucleoprotein</keyword>
<comment type="caution">
    <text evidence="11">The sequence shown here is derived from an EMBL/GenBank/DDBJ whole genome shotgun (WGS) entry which is preliminary data.</text>
</comment>
<keyword evidence="6" id="KW-0007">Acetylation</keyword>
<evidence type="ECO:0000313" key="12">
    <source>
        <dbReference type="Proteomes" id="UP000326458"/>
    </source>
</evidence>
<evidence type="ECO:0000313" key="11">
    <source>
        <dbReference type="EMBL" id="KAB0365891.1"/>
    </source>
</evidence>
<dbReference type="GO" id="GO:0003723">
    <property type="term" value="F:RNA binding"/>
    <property type="evidence" value="ECO:0007669"/>
    <property type="project" value="TreeGrafter"/>
</dbReference>
<dbReference type="PANTHER" id="PTHR11363">
    <property type="entry name" value="60S RIBOSOMAL PROTEIN L3-RELATED"/>
    <property type="match status" value="1"/>
</dbReference>
<keyword evidence="3" id="KW-1017">Isopeptide bond</keyword>
<reference evidence="11 12" key="1">
    <citation type="submission" date="2019-06" db="EMBL/GenBank/DDBJ databases">
        <title>Discovery of a novel chromosome fission-fusion reversal in muntjac.</title>
        <authorList>
            <person name="Mudd A.B."/>
            <person name="Bredeson J.V."/>
            <person name="Baum R."/>
            <person name="Hockemeyer D."/>
            <person name="Rokhsar D.S."/>
        </authorList>
    </citation>
    <scope>NUCLEOTIDE SEQUENCE [LARGE SCALE GENOMIC DNA]</scope>
    <source>
        <strain evidence="11">UTSW_UCB_Mm</strain>
        <tissue evidence="11">Fibroblast cell line</tissue>
    </source>
</reference>
<dbReference type="InterPro" id="IPR000597">
    <property type="entry name" value="Ribosomal_uL3"/>
</dbReference>
<comment type="subunit">
    <text evidence="10">Component of the large ribosomal subunit. Interacts with DHX33.</text>
</comment>
<comment type="similarity">
    <text evidence="1">Belongs to the universal ribosomal protein uL3 family.</text>
</comment>
<dbReference type="InterPro" id="IPR009000">
    <property type="entry name" value="Transl_B-barrel_sf"/>
</dbReference>
<dbReference type="SUPFAM" id="SSF50447">
    <property type="entry name" value="Translation proteins"/>
    <property type="match status" value="1"/>
</dbReference>
<evidence type="ECO:0000256" key="10">
    <source>
        <dbReference type="ARBA" id="ARBA00046482"/>
    </source>
</evidence>
<gene>
    <name evidence="11" type="ORF">FD754_010047</name>
</gene>
<dbReference type="GO" id="GO:0006412">
    <property type="term" value="P:translation"/>
    <property type="evidence" value="ECO:0007669"/>
    <property type="project" value="InterPro"/>
</dbReference>
<feature type="non-terminal residue" evidence="11">
    <location>
        <position position="1"/>
    </location>
</feature>
<dbReference type="Pfam" id="PF00297">
    <property type="entry name" value="Ribosomal_L3"/>
    <property type="match status" value="1"/>
</dbReference>
<protein>
    <recommendedName>
        <fullName evidence="9">60S ribosomal protein L3</fullName>
    </recommendedName>
</protein>
<dbReference type="FunFam" id="2.40.30.10:FF:000351">
    <property type="entry name" value="Ribosomal protein L3"/>
    <property type="match status" value="1"/>
</dbReference>
<dbReference type="Gene3D" id="3.30.1430.10">
    <property type="match status" value="1"/>
</dbReference>
<dbReference type="GO" id="GO:0022625">
    <property type="term" value="C:cytosolic large ribosomal subunit"/>
    <property type="evidence" value="ECO:0007669"/>
    <property type="project" value="TreeGrafter"/>
</dbReference>